<name>A0A0C9ZGK0_9AGAM</name>
<dbReference type="HOGENOM" id="CLU_2224257_0_0_1"/>
<dbReference type="EMBL" id="KN833710">
    <property type="protein sequence ID" value="KIK25129.1"/>
    <property type="molecule type" value="Genomic_DNA"/>
</dbReference>
<organism evidence="1 2">
    <name type="scientific">Pisolithus microcarpus 441</name>
    <dbReference type="NCBI Taxonomy" id="765257"/>
    <lineage>
        <taxon>Eukaryota</taxon>
        <taxon>Fungi</taxon>
        <taxon>Dikarya</taxon>
        <taxon>Basidiomycota</taxon>
        <taxon>Agaricomycotina</taxon>
        <taxon>Agaricomycetes</taxon>
        <taxon>Agaricomycetidae</taxon>
        <taxon>Boletales</taxon>
        <taxon>Sclerodermatineae</taxon>
        <taxon>Pisolithaceae</taxon>
        <taxon>Pisolithus</taxon>
    </lineage>
</organism>
<evidence type="ECO:0000313" key="2">
    <source>
        <dbReference type="Proteomes" id="UP000054018"/>
    </source>
</evidence>
<accession>A0A0C9ZGK0</accession>
<proteinExistence type="predicted"/>
<protein>
    <submittedName>
        <fullName evidence="1">Uncharacterized protein</fullName>
    </submittedName>
</protein>
<evidence type="ECO:0000313" key="1">
    <source>
        <dbReference type="EMBL" id="KIK25129.1"/>
    </source>
</evidence>
<reference evidence="1 2" key="1">
    <citation type="submission" date="2014-04" db="EMBL/GenBank/DDBJ databases">
        <authorList>
            <consortium name="DOE Joint Genome Institute"/>
            <person name="Kuo A."/>
            <person name="Kohler A."/>
            <person name="Costa M.D."/>
            <person name="Nagy L.G."/>
            <person name="Floudas D."/>
            <person name="Copeland A."/>
            <person name="Barry K.W."/>
            <person name="Cichocki N."/>
            <person name="Veneault-Fourrey C."/>
            <person name="LaButti K."/>
            <person name="Lindquist E.A."/>
            <person name="Lipzen A."/>
            <person name="Lundell T."/>
            <person name="Morin E."/>
            <person name="Murat C."/>
            <person name="Sun H."/>
            <person name="Tunlid A."/>
            <person name="Henrissat B."/>
            <person name="Grigoriev I.V."/>
            <person name="Hibbett D.S."/>
            <person name="Martin F."/>
            <person name="Nordberg H.P."/>
            <person name="Cantor M.N."/>
            <person name="Hua S.X."/>
        </authorList>
    </citation>
    <scope>NUCLEOTIDE SEQUENCE [LARGE SCALE GENOMIC DNA]</scope>
    <source>
        <strain evidence="1 2">441</strain>
    </source>
</reference>
<keyword evidence="2" id="KW-1185">Reference proteome</keyword>
<dbReference type="Proteomes" id="UP000054018">
    <property type="component" value="Unassembled WGS sequence"/>
</dbReference>
<dbReference type="AlphaFoldDB" id="A0A0C9ZGK0"/>
<gene>
    <name evidence="1" type="ORF">PISMIDRAFT_9728</name>
</gene>
<reference evidence="2" key="2">
    <citation type="submission" date="2015-01" db="EMBL/GenBank/DDBJ databases">
        <title>Evolutionary Origins and Diversification of the Mycorrhizal Mutualists.</title>
        <authorList>
            <consortium name="DOE Joint Genome Institute"/>
            <consortium name="Mycorrhizal Genomics Consortium"/>
            <person name="Kohler A."/>
            <person name="Kuo A."/>
            <person name="Nagy L.G."/>
            <person name="Floudas D."/>
            <person name="Copeland A."/>
            <person name="Barry K.W."/>
            <person name="Cichocki N."/>
            <person name="Veneault-Fourrey C."/>
            <person name="LaButti K."/>
            <person name="Lindquist E.A."/>
            <person name="Lipzen A."/>
            <person name="Lundell T."/>
            <person name="Morin E."/>
            <person name="Murat C."/>
            <person name="Riley R."/>
            <person name="Ohm R."/>
            <person name="Sun H."/>
            <person name="Tunlid A."/>
            <person name="Henrissat B."/>
            <person name="Grigoriev I.V."/>
            <person name="Hibbett D.S."/>
            <person name="Martin F."/>
        </authorList>
    </citation>
    <scope>NUCLEOTIDE SEQUENCE [LARGE SCALE GENOMIC DNA]</scope>
    <source>
        <strain evidence="2">441</strain>
    </source>
</reference>
<dbReference type="OrthoDB" id="10544037at2759"/>
<sequence length="106" mass="11876">MAIVTQRHVWTVANCEARFSSNCPAQCDGNLFNVIRALQNTPLRYSLRQGYRVIPVSHSSRNVMDSFSTISLSEEPKEVSDDAEKSQIPVDEEYQSSNGFAYCVIA</sequence>